<keyword evidence="4" id="KW-0238">DNA-binding</keyword>
<dbReference type="GO" id="GO:0005634">
    <property type="term" value="C:nucleus"/>
    <property type="evidence" value="ECO:0007669"/>
    <property type="project" value="UniProtKB-SubCell"/>
</dbReference>
<sequence>MESQVVGVRKGAWAPKEDILLQRCILQYGEGQWHLIQERAELPTEVAELSEPSIKRGAFQEDEVDLIVRLHRLLGNRRSLIASRIPGRTANDAVGARGKGAGKINKRNTIDFAVVKFKDSDFPQSPLHRGYRWFLPRDFQASSSQLVKGTISLPDVITCREFSPGGQCFPPKDDRPDSEEDSMAWTRLPLEDDENDEGQRHQEEREEKDVIPFPEEEDVLHWTPQTDGEVERGWWLLGWEDVLWDTNLTSGVCRKLTPF</sequence>
<dbReference type="InterPro" id="IPR017930">
    <property type="entry name" value="Myb_dom"/>
</dbReference>
<keyword evidence="5" id="KW-0010">Activator</keyword>
<dbReference type="CDD" id="cd00167">
    <property type="entry name" value="SANT"/>
    <property type="match status" value="1"/>
</dbReference>
<dbReference type="Pfam" id="PF00249">
    <property type="entry name" value="Myb_DNA-binding"/>
    <property type="match status" value="1"/>
</dbReference>
<comment type="subcellular location">
    <subcellularLocation>
        <location evidence="1">Nucleus</location>
    </subcellularLocation>
</comment>
<dbReference type="SUPFAM" id="SSF46689">
    <property type="entry name" value="Homeodomain-like"/>
    <property type="match status" value="1"/>
</dbReference>
<evidence type="ECO:0000256" key="4">
    <source>
        <dbReference type="ARBA" id="ARBA00023125"/>
    </source>
</evidence>
<keyword evidence="2" id="KW-0677">Repeat</keyword>
<dbReference type="OrthoDB" id="785536at2759"/>
<evidence type="ECO:0000256" key="8">
    <source>
        <dbReference type="SAM" id="MobiDB-lite"/>
    </source>
</evidence>
<proteinExistence type="predicted"/>
<evidence type="ECO:0000313" key="11">
    <source>
        <dbReference type="Proteomes" id="UP000663760"/>
    </source>
</evidence>
<dbReference type="GO" id="GO:0003677">
    <property type="term" value="F:DNA binding"/>
    <property type="evidence" value="ECO:0007669"/>
    <property type="project" value="UniProtKB-KW"/>
</dbReference>
<evidence type="ECO:0000256" key="3">
    <source>
        <dbReference type="ARBA" id="ARBA00023015"/>
    </source>
</evidence>
<dbReference type="AlphaFoldDB" id="A0A7I8KUM4"/>
<protein>
    <recommendedName>
        <fullName evidence="9">HTH myb-type domain-containing protein</fullName>
    </recommendedName>
</protein>
<dbReference type="InterPro" id="IPR001005">
    <property type="entry name" value="SANT/Myb"/>
</dbReference>
<evidence type="ECO:0000256" key="6">
    <source>
        <dbReference type="ARBA" id="ARBA00023163"/>
    </source>
</evidence>
<evidence type="ECO:0000256" key="1">
    <source>
        <dbReference type="ARBA" id="ARBA00004123"/>
    </source>
</evidence>
<evidence type="ECO:0000256" key="7">
    <source>
        <dbReference type="ARBA" id="ARBA00023242"/>
    </source>
</evidence>
<evidence type="ECO:0000256" key="2">
    <source>
        <dbReference type="ARBA" id="ARBA00022737"/>
    </source>
</evidence>
<feature type="domain" description="HTH myb-type" evidence="9">
    <location>
        <begin position="51"/>
        <end position="92"/>
    </location>
</feature>
<dbReference type="PROSITE" id="PS51294">
    <property type="entry name" value="HTH_MYB"/>
    <property type="match status" value="1"/>
</dbReference>
<evidence type="ECO:0000313" key="10">
    <source>
        <dbReference type="EMBL" id="CAA7401467.1"/>
    </source>
</evidence>
<accession>A0A7I8KUM4</accession>
<organism evidence="10 11">
    <name type="scientific">Spirodela intermedia</name>
    <name type="common">Intermediate duckweed</name>
    <dbReference type="NCBI Taxonomy" id="51605"/>
    <lineage>
        <taxon>Eukaryota</taxon>
        <taxon>Viridiplantae</taxon>
        <taxon>Streptophyta</taxon>
        <taxon>Embryophyta</taxon>
        <taxon>Tracheophyta</taxon>
        <taxon>Spermatophyta</taxon>
        <taxon>Magnoliopsida</taxon>
        <taxon>Liliopsida</taxon>
        <taxon>Araceae</taxon>
        <taxon>Lemnoideae</taxon>
        <taxon>Spirodela</taxon>
    </lineage>
</organism>
<keyword evidence="6" id="KW-0804">Transcription</keyword>
<keyword evidence="7" id="KW-0539">Nucleus</keyword>
<gene>
    <name evidence="10" type="ORF">SI8410_09012145</name>
</gene>
<evidence type="ECO:0000259" key="9">
    <source>
        <dbReference type="PROSITE" id="PS51294"/>
    </source>
</evidence>
<dbReference type="EMBL" id="LR746272">
    <property type="protein sequence ID" value="CAA7401467.1"/>
    <property type="molecule type" value="Genomic_DNA"/>
</dbReference>
<dbReference type="Proteomes" id="UP000663760">
    <property type="component" value="Chromosome 9"/>
</dbReference>
<evidence type="ECO:0000256" key="5">
    <source>
        <dbReference type="ARBA" id="ARBA00023159"/>
    </source>
</evidence>
<feature type="compositionally biased region" description="Basic and acidic residues" evidence="8">
    <location>
        <begin position="197"/>
        <end position="208"/>
    </location>
</feature>
<reference evidence="10" key="1">
    <citation type="submission" date="2020-02" db="EMBL/GenBank/DDBJ databases">
        <authorList>
            <person name="Scholz U."/>
            <person name="Mascher M."/>
            <person name="Fiebig A."/>
        </authorList>
    </citation>
    <scope>NUCLEOTIDE SEQUENCE</scope>
</reference>
<keyword evidence="11" id="KW-1185">Reference proteome</keyword>
<dbReference type="PANTHER" id="PTHR47999">
    <property type="entry name" value="TRANSCRIPTION FACTOR MYB8-RELATED-RELATED"/>
    <property type="match status" value="1"/>
</dbReference>
<keyword evidence="3" id="KW-0805">Transcription regulation</keyword>
<dbReference type="PANTHER" id="PTHR47999:SF24">
    <property type="entry name" value="TRANSCRIPTION FACTOR MYB90"/>
    <property type="match status" value="1"/>
</dbReference>
<dbReference type="Gene3D" id="1.10.10.60">
    <property type="entry name" value="Homeodomain-like"/>
    <property type="match status" value="2"/>
</dbReference>
<dbReference type="InterPro" id="IPR009057">
    <property type="entry name" value="Homeodomain-like_sf"/>
</dbReference>
<feature type="region of interest" description="Disordered" evidence="8">
    <location>
        <begin position="186"/>
        <end position="208"/>
    </location>
</feature>
<dbReference type="InterPro" id="IPR015495">
    <property type="entry name" value="Myb_TF_plants"/>
</dbReference>
<name>A0A7I8KUM4_SPIIN</name>